<name>A0A1Y1IBG0_KLENI</name>
<feature type="compositionally biased region" description="Polar residues" evidence="1">
    <location>
        <begin position="698"/>
        <end position="707"/>
    </location>
</feature>
<keyword evidence="3" id="KW-0489">Methyltransferase</keyword>
<dbReference type="PANTHER" id="PTHR12496">
    <property type="entry name" value="CGI-41 METHYLTRANSFERASE"/>
    <property type="match status" value="1"/>
</dbReference>
<reference evidence="3 4" key="1">
    <citation type="journal article" date="2014" name="Nat. Commun.">
        <title>Klebsormidium flaccidum genome reveals primary factors for plant terrestrial adaptation.</title>
        <authorList>
            <person name="Hori K."/>
            <person name="Maruyama F."/>
            <person name="Fujisawa T."/>
            <person name="Togashi T."/>
            <person name="Yamamoto N."/>
            <person name="Seo M."/>
            <person name="Sato S."/>
            <person name="Yamada T."/>
            <person name="Mori H."/>
            <person name="Tajima N."/>
            <person name="Moriyama T."/>
            <person name="Ikeuchi M."/>
            <person name="Watanabe M."/>
            <person name="Wada H."/>
            <person name="Kobayashi K."/>
            <person name="Saito M."/>
            <person name="Masuda T."/>
            <person name="Sasaki-Sekimoto Y."/>
            <person name="Mashiguchi K."/>
            <person name="Awai K."/>
            <person name="Shimojima M."/>
            <person name="Masuda S."/>
            <person name="Iwai M."/>
            <person name="Nobusawa T."/>
            <person name="Narise T."/>
            <person name="Kondo S."/>
            <person name="Saito H."/>
            <person name="Sato R."/>
            <person name="Murakawa M."/>
            <person name="Ihara Y."/>
            <person name="Oshima-Yamada Y."/>
            <person name="Ohtaka K."/>
            <person name="Satoh M."/>
            <person name="Sonobe K."/>
            <person name="Ishii M."/>
            <person name="Ohtani R."/>
            <person name="Kanamori-Sato M."/>
            <person name="Honoki R."/>
            <person name="Miyazaki D."/>
            <person name="Mochizuki H."/>
            <person name="Umetsu J."/>
            <person name="Higashi K."/>
            <person name="Shibata D."/>
            <person name="Kamiya Y."/>
            <person name="Sato N."/>
            <person name="Nakamura Y."/>
            <person name="Tabata S."/>
            <person name="Ida S."/>
            <person name="Kurokawa K."/>
            <person name="Ohta H."/>
        </authorList>
    </citation>
    <scope>NUCLEOTIDE SEQUENCE [LARGE SCALE GENOMIC DNA]</scope>
    <source>
        <strain evidence="3 4">NIES-2285</strain>
    </source>
</reference>
<evidence type="ECO:0000256" key="1">
    <source>
        <dbReference type="SAM" id="MobiDB-lite"/>
    </source>
</evidence>
<feature type="region of interest" description="Disordered" evidence="1">
    <location>
        <begin position="402"/>
        <end position="574"/>
    </location>
</feature>
<feature type="domain" description="Methyltransferase" evidence="2">
    <location>
        <begin position="171"/>
        <end position="402"/>
    </location>
</feature>
<dbReference type="EMBL" id="DF237216">
    <property type="protein sequence ID" value="GAQ86046.1"/>
    <property type="molecule type" value="Genomic_DNA"/>
</dbReference>
<feature type="region of interest" description="Disordered" evidence="1">
    <location>
        <begin position="251"/>
        <end position="315"/>
    </location>
</feature>
<dbReference type="GO" id="GO:0008168">
    <property type="term" value="F:methyltransferase activity"/>
    <property type="evidence" value="ECO:0007669"/>
    <property type="project" value="UniProtKB-KW"/>
</dbReference>
<dbReference type="SUPFAM" id="SSF53335">
    <property type="entry name" value="S-adenosyl-L-methionine-dependent methyltransferases"/>
    <property type="match status" value="1"/>
</dbReference>
<dbReference type="GO" id="GO:0032259">
    <property type="term" value="P:methylation"/>
    <property type="evidence" value="ECO:0007669"/>
    <property type="project" value="UniProtKB-KW"/>
</dbReference>
<accession>A0A1Y1IBG0</accession>
<feature type="region of interest" description="Disordered" evidence="1">
    <location>
        <begin position="131"/>
        <end position="156"/>
    </location>
</feature>
<dbReference type="InterPro" id="IPR025714">
    <property type="entry name" value="Methyltranfer_dom"/>
</dbReference>
<feature type="compositionally biased region" description="Low complexity" evidence="1">
    <location>
        <begin position="404"/>
        <end position="422"/>
    </location>
</feature>
<feature type="compositionally biased region" description="Low complexity" evidence="1">
    <location>
        <begin position="437"/>
        <end position="455"/>
    </location>
</feature>
<dbReference type="InterPro" id="IPR052220">
    <property type="entry name" value="METTL25"/>
</dbReference>
<gene>
    <name evidence="3" type="ORF">KFL_002670060</name>
</gene>
<feature type="compositionally biased region" description="Polar residues" evidence="1">
    <location>
        <begin position="95"/>
        <end position="105"/>
    </location>
</feature>
<evidence type="ECO:0000259" key="2">
    <source>
        <dbReference type="Pfam" id="PF13679"/>
    </source>
</evidence>
<feature type="compositionally biased region" description="Basic and acidic residues" evidence="1">
    <location>
        <begin position="714"/>
        <end position="730"/>
    </location>
</feature>
<dbReference type="STRING" id="105231.A0A1Y1IBG0"/>
<keyword evidence="3" id="KW-0808">Transferase</keyword>
<proteinExistence type="predicted"/>
<keyword evidence="4" id="KW-1185">Reference proteome</keyword>
<protein>
    <submittedName>
        <fullName evidence="3">S-adenosyl-L-methionine-dependent methyltransferases superfamily protein</fullName>
    </submittedName>
</protein>
<dbReference type="AlphaFoldDB" id="A0A1Y1IBG0"/>
<evidence type="ECO:0000313" key="4">
    <source>
        <dbReference type="Proteomes" id="UP000054558"/>
    </source>
</evidence>
<organism evidence="3 4">
    <name type="scientific">Klebsormidium nitens</name>
    <name type="common">Green alga</name>
    <name type="synonym">Ulothrix nitens</name>
    <dbReference type="NCBI Taxonomy" id="105231"/>
    <lineage>
        <taxon>Eukaryota</taxon>
        <taxon>Viridiplantae</taxon>
        <taxon>Streptophyta</taxon>
        <taxon>Klebsormidiophyceae</taxon>
        <taxon>Klebsormidiales</taxon>
        <taxon>Klebsormidiaceae</taxon>
        <taxon>Klebsormidium</taxon>
    </lineage>
</organism>
<feature type="compositionally biased region" description="Polar residues" evidence="1">
    <location>
        <begin position="495"/>
        <end position="524"/>
    </location>
</feature>
<dbReference type="InterPro" id="IPR029063">
    <property type="entry name" value="SAM-dependent_MTases_sf"/>
</dbReference>
<feature type="region of interest" description="Disordered" evidence="1">
    <location>
        <begin position="655"/>
        <end position="843"/>
    </location>
</feature>
<dbReference type="Proteomes" id="UP000054558">
    <property type="component" value="Unassembled WGS sequence"/>
</dbReference>
<dbReference type="PANTHER" id="PTHR12496:SF0">
    <property type="entry name" value="METHYLTRANSFERASE DOMAIN-CONTAINING PROTEIN"/>
    <property type="match status" value="1"/>
</dbReference>
<dbReference type="OrthoDB" id="10258156at2759"/>
<feature type="compositionally biased region" description="Basic and acidic residues" evidence="1">
    <location>
        <begin position="460"/>
        <end position="477"/>
    </location>
</feature>
<sequence>MQGLLEHLQELVTCLADHRDEWDCSVVEIFNGPLRDIFPTEWMVALQASRTSDLLHIPAGMIKDEWPLSLQSFISTAHRLSLKRDPTTALPLSFPDTSPPNLNTETPPPDANPLQSQHGVLQLAEAYEAPQNAPGPVAGFPPGTPPPGQGQKDPPESVELDHVVAQGMSPKKRHEVAALAALVAKVAKEAGATTVIDIGAGQGYLSNVLYYQYGLDVIAVDAAPGHAGVMQKRSGSISKYFRNLRRKARETKLATSNSIPPHNDNGLFQEEPAEGLGFDTISHGNETGGARKGRSRRQRDDVRESGRTSATEDGLLEGPIAVTSKIDFGNAGAVLEKLRLELARIGDGHEKRGAEHLLDGPVVLAGLHACGDLSASMLRTFAACPSVKAVVVVSCCYNLVTEASSEPPSGNSPNPTGRPNPNLRASVRGPSDSLRNGPSESGGHSSPSPQHGSSGNVRNPSDRPECDPCTDKREPFARPKNSSSESGRKRLDAMQNGQSGSLPTTSDTIENGRSQNSQKPSACGNSALPGPPQTPQSLHPDIQEDTSALESCPGCCSEPGDASRKPSGLVGPSSGACSHQRYGFPLSAAVKATGFGGLGINGRMLACQSADRWRAQSEAGFADVITKHTLRAAFQTLLARHFPAVWATKPVLGKQKKRPVSGTPVSAAPLSATPVSETPVSGPLVSEAPASEPPINGCSVNEETSSARVAKGVEGSKHETSVACAGERKASQNGANIRKSGSGAENRDASPGVHSECRPELANDRLKEERSSHVGSSPSSIVKIGPSDTDLISDHTLPSSLGPSSKRTDSAGQATPVAAEAGPLETSFRASSRVYEDERSSPERASERARFVEFARDSLQRLGLPEVSENEIGDVWESLRSSKDLVGPFWTLRTAMAGPLESLILLDRFMYMNECLEGTSASLPEQGKLYTGSLGKGQRSTASKGGVRMFPLFDPEISPRNVVIVGQQE</sequence>
<evidence type="ECO:0000313" key="3">
    <source>
        <dbReference type="EMBL" id="GAQ86046.1"/>
    </source>
</evidence>
<feature type="compositionally biased region" description="Polar residues" evidence="1">
    <location>
        <begin position="796"/>
        <end position="813"/>
    </location>
</feature>
<dbReference type="Gene3D" id="3.40.50.150">
    <property type="entry name" value="Vaccinia Virus protein VP39"/>
    <property type="match status" value="1"/>
</dbReference>
<feature type="region of interest" description="Disordered" evidence="1">
    <location>
        <begin position="88"/>
        <end position="115"/>
    </location>
</feature>
<dbReference type="Pfam" id="PF13679">
    <property type="entry name" value="Methyltransf_32"/>
    <property type="match status" value="1"/>
</dbReference>
<feature type="compositionally biased region" description="Basic and acidic residues" evidence="1">
    <location>
        <begin position="755"/>
        <end position="772"/>
    </location>
</feature>
<feature type="compositionally biased region" description="Basic and acidic residues" evidence="1">
    <location>
        <begin position="834"/>
        <end position="843"/>
    </location>
</feature>